<evidence type="ECO:0000313" key="1">
    <source>
        <dbReference type="EMBL" id="ACU33177.1"/>
    </source>
</evidence>
<organism evidence="1">
    <name type="scientific">Salvia miltiorrhiza</name>
    <name type="common">Chinese sage</name>
    <dbReference type="NCBI Taxonomy" id="226208"/>
    <lineage>
        <taxon>Eukaryota</taxon>
        <taxon>Viridiplantae</taxon>
        <taxon>Streptophyta</taxon>
        <taxon>Embryophyta</taxon>
        <taxon>Tracheophyta</taxon>
        <taxon>Spermatophyta</taxon>
        <taxon>Magnoliopsida</taxon>
        <taxon>eudicotyledons</taxon>
        <taxon>Gunneridae</taxon>
        <taxon>Pentapetalae</taxon>
        <taxon>asterids</taxon>
        <taxon>lamiids</taxon>
        <taxon>Lamiales</taxon>
        <taxon>Lamiaceae</taxon>
        <taxon>Nepetoideae</taxon>
        <taxon>Mentheae</taxon>
        <taxon>Salviinae</taxon>
        <taxon>Salvia</taxon>
        <taxon>Salvia incertae sedis</taxon>
    </lineage>
</organism>
<reference evidence="1" key="1">
    <citation type="submission" date="2009-07" db="EMBL/GenBank/DDBJ databases">
        <authorList>
            <person name="Xu K."/>
            <person name="Wang Z."/>
        </authorList>
    </citation>
    <scope>NUCLEOTIDE SEQUENCE</scope>
</reference>
<name>C7FGL5_SALMI</name>
<dbReference type="AlphaFoldDB" id="C7FGL5"/>
<accession>C7FGL5</accession>
<proteinExistence type="evidence at transcript level"/>
<sequence>MGCLLRCNLFTDLGSYKLENQHSHIPLSPIHLPQSSFMVVRYTKRRDWEVDCFHRCCVTPLLSQAFSRLVGNAWISDPAPSGGSELPFRYRKGWHHRTSHLPGDRMLLAAGTHSSIRRVQELLYQEQWHLQLYWDTPPLRVPGLGDRALHSLDHLRNSNIMLQFSVQTETV</sequence>
<dbReference type="EMBL" id="GQ370517">
    <property type="protein sequence ID" value="ACU33177.1"/>
    <property type="molecule type" value="mRNA"/>
</dbReference>
<protein>
    <submittedName>
        <fullName evidence="1">Cold acclimation protein</fullName>
    </submittedName>
</protein>
<gene>
    <name evidence="1" type="primary">COR</name>
</gene>